<comment type="caution">
    <text evidence="4">The sequence shown here is derived from an EMBL/GenBank/DDBJ whole genome shotgun (WGS) entry which is preliminary data.</text>
</comment>
<evidence type="ECO:0000313" key="4">
    <source>
        <dbReference type="EMBL" id="MCD2195105.1"/>
    </source>
</evidence>
<dbReference type="InterPro" id="IPR001128">
    <property type="entry name" value="Cyt_P450"/>
</dbReference>
<organism evidence="4 5">
    <name type="scientific">Actinomycetospora endophytica</name>
    <dbReference type="NCBI Taxonomy" id="2291215"/>
    <lineage>
        <taxon>Bacteria</taxon>
        <taxon>Bacillati</taxon>
        <taxon>Actinomycetota</taxon>
        <taxon>Actinomycetes</taxon>
        <taxon>Pseudonocardiales</taxon>
        <taxon>Pseudonocardiaceae</taxon>
        <taxon>Actinomycetospora</taxon>
    </lineage>
</organism>
<evidence type="ECO:0000256" key="1">
    <source>
        <dbReference type="ARBA" id="ARBA00010617"/>
    </source>
</evidence>
<dbReference type="EMBL" id="JAJNDB010000003">
    <property type="protein sequence ID" value="MCD2195105.1"/>
    <property type="molecule type" value="Genomic_DNA"/>
</dbReference>
<dbReference type="Proteomes" id="UP001199469">
    <property type="component" value="Unassembled WGS sequence"/>
</dbReference>
<dbReference type="Pfam" id="PF00067">
    <property type="entry name" value="p450"/>
    <property type="match status" value="1"/>
</dbReference>
<dbReference type="PANTHER" id="PTHR46696">
    <property type="entry name" value="P450, PUTATIVE (EUROFUNG)-RELATED"/>
    <property type="match status" value="1"/>
</dbReference>
<dbReference type="PROSITE" id="PS00086">
    <property type="entry name" value="CYTOCHROME_P450"/>
    <property type="match status" value="1"/>
</dbReference>
<keyword evidence="2" id="KW-0560">Oxidoreductase</keyword>
<dbReference type="Gene3D" id="1.10.630.10">
    <property type="entry name" value="Cytochrome P450"/>
    <property type="match status" value="1"/>
</dbReference>
<name>A0ABS8PA09_9PSEU</name>
<comment type="similarity">
    <text evidence="1 2">Belongs to the cytochrome P450 family.</text>
</comment>
<dbReference type="InterPro" id="IPR036396">
    <property type="entry name" value="Cyt_P450_sf"/>
</dbReference>
<keyword evidence="2" id="KW-0408">Iron</keyword>
<dbReference type="RefSeq" id="WP_230735820.1">
    <property type="nucleotide sequence ID" value="NZ_JAJNDB010000003.1"/>
</dbReference>
<keyword evidence="2" id="KW-0503">Monooxygenase</keyword>
<gene>
    <name evidence="4" type="ORF">LQ327_17195</name>
</gene>
<keyword evidence="2" id="KW-0479">Metal-binding</keyword>
<evidence type="ECO:0000256" key="2">
    <source>
        <dbReference type="RuleBase" id="RU000461"/>
    </source>
</evidence>
<dbReference type="InterPro" id="IPR017972">
    <property type="entry name" value="Cyt_P450_CS"/>
</dbReference>
<sequence length="422" mass="46687">MTTATPAPAEYDPFSSAVMADPPSFYRRLRDESPAHYLPRYDTFALSRFADVWSVLGDTSGTFVSSESSLPSPSTLRSPNDGPVPDPPTDPMGSANMFGSPVYEQFRHASGGPLRYGPVRRLADVVRDMARTRLDELLDRGGPFDLAQEYGGRVAAGTICHLLALPEELADDVLDVVNSSTGTHQEGRGRDDGGLDKEKLFGRSMEILVPAVERHRAGAAEDDAPWRSRMIDGLLGMEFRGRRLTDREIAINLVCIFVGGTETVPKVTAHGLWELARRSDQLAAVRVDPATTMPVAVEEFLRYCAPAQWFLRTVREPVEVSGVTMRPGQRVMSLIASANRDEREFDAPDEFRWDRPIPRQIAFGRGQHFCVGVHLARLEMAVLGEEFLTRVGEYAVDESRAQRHPSSFQWGWGSVPVTATRA</sequence>
<feature type="compositionally biased region" description="Low complexity" evidence="3">
    <location>
        <begin position="65"/>
        <end position="79"/>
    </location>
</feature>
<accession>A0ABS8PA09</accession>
<evidence type="ECO:0000256" key="3">
    <source>
        <dbReference type="SAM" id="MobiDB-lite"/>
    </source>
</evidence>
<evidence type="ECO:0000313" key="5">
    <source>
        <dbReference type="Proteomes" id="UP001199469"/>
    </source>
</evidence>
<reference evidence="4 5" key="1">
    <citation type="submission" date="2021-11" db="EMBL/GenBank/DDBJ databases">
        <title>Draft genome sequence of Actinomycetospora sp. SF1 isolated from the rhizosphere soil.</title>
        <authorList>
            <person name="Duangmal K."/>
            <person name="Chantavorakit T."/>
        </authorList>
    </citation>
    <scope>NUCLEOTIDE SEQUENCE [LARGE SCALE GENOMIC DNA]</scope>
    <source>
        <strain evidence="4 5">TBRC 5722</strain>
    </source>
</reference>
<keyword evidence="5" id="KW-1185">Reference proteome</keyword>
<protein>
    <submittedName>
        <fullName evidence="4">Cytochrome P450</fullName>
    </submittedName>
</protein>
<dbReference type="SUPFAM" id="SSF48264">
    <property type="entry name" value="Cytochrome P450"/>
    <property type="match status" value="1"/>
</dbReference>
<feature type="region of interest" description="Disordered" evidence="3">
    <location>
        <begin position="64"/>
        <end position="97"/>
    </location>
</feature>
<keyword evidence="2" id="KW-0349">Heme</keyword>
<dbReference type="PANTHER" id="PTHR46696:SF1">
    <property type="entry name" value="CYTOCHROME P450 YJIB-RELATED"/>
    <property type="match status" value="1"/>
</dbReference>
<proteinExistence type="inferred from homology"/>